<feature type="transmembrane region" description="Helical" evidence="1">
    <location>
        <begin position="20"/>
        <end position="41"/>
    </location>
</feature>
<dbReference type="EMBL" id="PXYI01000003">
    <property type="protein sequence ID" value="PSJ40666.1"/>
    <property type="molecule type" value="Genomic_DNA"/>
</dbReference>
<name>A0A2P7QRS0_9SPHN</name>
<dbReference type="AlphaFoldDB" id="A0A2P7QRS0"/>
<proteinExistence type="predicted"/>
<gene>
    <name evidence="2" type="ORF">C7I55_10140</name>
</gene>
<dbReference type="Proteomes" id="UP000241167">
    <property type="component" value="Unassembled WGS sequence"/>
</dbReference>
<comment type="caution">
    <text evidence="2">The sequence shown here is derived from an EMBL/GenBank/DDBJ whole genome shotgun (WGS) entry which is preliminary data.</text>
</comment>
<accession>A0A2P7QRS0</accession>
<reference evidence="2 3" key="1">
    <citation type="submission" date="2018-03" db="EMBL/GenBank/DDBJ databases">
        <title>The draft genome of Sphingosinicella sp. GL-C-18.</title>
        <authorList>
            <person name="Liu L."/>
            <person name="Li L."/>
            <person name="Liang L."/>
            <person name="Zhang X."/>
            <person name="Wang T."/>
        </authorList>
    </citation>
    <scope>NUCLEOTIDE SEQUENCE [LARGE SCALE GENOMIC DNA]</scope>
    <source>
        <strain evidence="2 3">GL-C-18</strain>
    </source>
</reference>
<sequence>MTMIFVIPFWKLFRRAGRSGWWALAGFAFPFGWFILPWLLLGLSRKRPTTPQDLGEVFS</sequence>
<evidence type="ECO:0000256" key="1">
    <source>
        <dbReference type="SAM" id="Phobius"/>
    </source>
</evidence>
<protein>
    <submittedName>
        <fullName evidence="2">Uncharacterized protein</fullName>
    </submittedName>
</protein>
<keyword evidence="1" id="KW-0472">Membrane</keyword>
<evidence type="ECO:0000313" key="2">
    <source>
        <dbReference type="EMBL" id="PSJ40666.1"/>
    </source>
</evidence>
<organism evidence="2 3">
    <name type="scientific">Allosphingosinicella deserti</name>
    <dbReference type="NCBI Taxonomy" id="2116704"/>
    <lineage>
        <taxon>Bacteria</taxon>
        <taxon>Pseudomonadati</taxon>
        <taxon>Pseudomonadota</taxon>
        <taxon>Alphaproteobacteria</taxon>
        <taxon>Sphingomonadales</taxon>
        <taxon>Sphingomonadaceae</taxon>
        <taxon>Allosphingosinicella</taxon>
    </lineage>
</organism>
<evidence type="ECO:0000313" key="3">
    <source>
        <dbReference type="Proteomes" id="UP000241167"/>
    </source>
</evidence>
<keyword evidence="1" id="KW-0812">Transmembrane</keyword>
<keyword evidence="3" id="KW-1185">Reference proteome</keyword>
<keyword evidence="1" id="KW-1133">Transmembrane helix</keyword>